<organism evidence="8 9">
    <name type="scientific">Phaseolus angularis</name>
    <name type="common">Azuki bean</name>
    <name type="synonym">Vigna angularis</name>
    <dbReference type="NCBI Taxonomy" id="3914"/>
    <lineage>
        <taxon>Eukaryota</taxon>
        <taxon>Viridiplantae</taxon>
        <taxon>Streptophyta</taxon>
        <taxon>Embryophyta</taxon>
        <taxon>Tracheophyta</taxon>
        <taxon>Spermatophyta</taxon>
        <taxon>Magnoliopsida</taxon>
        <taxon>eudicotyledons</taxon>
        <taxon>Gunneridae</taxon>
        <taxon>Pentapetalae</taxon>
        <taxon>rosids</taxon>
        <taxon>fabids</taxon>
        <taxon>Fabales</taxon>
        <taxon>Fabaceae</taxon>
        <taxon>Papilionoideae</taxon>
        <taxon>50 kb inversion clade</taxon>
        <taxon>NPAAA clade</taxon>
        <taxon>indigoferoid/millettioid clade</taxon>
        <taxon>Phaseoleae</taxon>
        <taxon>Vigna</taxon>
    </lineage>
</organism>
<dbReference type="SUPFAM" id="SSF46689">
    <property type="entry name" value="Homeodomain-like"/>
    <property type="match status" value="1"/>
</dbReference>
<dbReference type="Proteomes" id="UP000053144">
    <property type="component" value="Chromosome 8"/>
</dbReference>
<reference evidence="7 10" key="3">
    <citation type="submission" date="2020-05" db="EMBL/GenBank/DDBJ databases">
        <title>Vigna angularis (adzuki bean) Var. LongXiaoDou No. 4 denovo assembly.</title>
        <authorList>
            <person name="Xiang H."/>
        </authorList>
    </citation>
    <scope>NUCLEOTIDE SEQUENCE [LARGE SCALE GENOMIC DNA]</scope>
    <source>
        <tissue evidence="7">Leaf</tissue>
    </source>
</reference>
<feature type="domain" description="Myb-like" evidence="5">
    <location>
        <begin position="62"/>
        <end position="112"/>
    </location>
</feature>
<evidence type="ECO:0000256" key="4">
    <source>
        <dbReference type="ARBA" id="ARBA00023242"/>
    </source>
</evidence>
<comment type="subcellular location">
    <subcellularLocation>
        <location evidence="1">Nucleus</location>
    </subcellularLocation>
</comment>
<dbReference type="PANTHER" id="PTHR10641:SF1140">
    <property type="entry name" value="MYB TRANSCRIPTION FACTOR"/>
    <property type="match status" value="1"/>
</dbReference>
<dbReference type="EMBL" id="JABFOF010000005">
    <property type="protein sequence ID" value="KAG2397260.1"/>
    <property type="molecule type" value="Genomic_DNA"/>
</dbReference>
<dbReference type="OrthoDB" id="2143914at2759"/>
<dbReference type="Proteomes" id="UP000743370">
    <property type="component" value="Unassembled WGS sequence"/>
</dbReference>
<dbReference type="EMBL" id="CM003378">
    <property type="protein sequence ID" value="KOM50408.1"/>
    <property type="molecule type" value="Genomic_DNA"/>
</dbReference>
<dbReference type="AlphaFoldDB" id="A0A0L9V5Y3"/>
<reference evidence="9" key="1">
    <citation type="journal article" date="2015" name="Proc. Natl. Acad. Sci. U.S.A.">
        <title>Genome sequencing of adzuki bean (Vigna angularis) provides insight into high starch and low fat accumulation and domestication.</title>
        <authorList>
            <person name="Yang K."/>
            <person name="Tian Z."/>
            <person name="Chen C."/>
            <person name="Luo L."/>
            <person name="Zhao B."/>
            <person name="Wang Z."/>
            <person name="Yu L."/>
            <person name="Li Y."/>
            <person name="Sun Y."/>
            <person name="Li W."/>
            <person name="Chen Y."/>
            <person name="Li Y."/>
            <person name="Zhang Y."/>
            <person name="Ai D."/>
            <person name="Zhao J."/>
            <person name="Shang C."/>
            <person name="Ma Y."/>
            <person name="Wu B."/>
            <person name="Wang M."/>
            <person name="Gao L."/>
            <person name="Sun D."/>
            <person name="Zhang P."/>
            <person name="Guo F."/>
            <person name="Wang W."/>
            <person name="Li Y."/>
            <person name="Wang J."/>
            <person name="Varshney R.K."/>
            <person name="Wang J."/>
            <person name="Ling H.Q."/>
            <person name="Wan P."/>
        </authorList>
    </citation>
    <scope>NUCLEOTIDE SEQUENCE</scope>
    <source>
        <strain evidence="9">cv. Jingnong 6</strain>
    </source>
</reference>
<dbReference type="InterPro" id="IPR017930">
    <property type="entry name" value="Myb_dom"/>
</dbReference>
<feature type="domain" description="HTH myb-type" evidence="6">
    <location>
        <begin position="9"/>
        <end position="61"/>
    </location>
</feature>
<feature type="domain" description="Myb-like" evidence="5">
    <location>
        <begin position="9"/>
        <end position="61"/>
    </location>
</feature>
<dbReference type="SMART" id="SM00717">
    <property type="entry name" value="SANT"/>
    <property type="match status" value="2"/>
</dbReference>
<evidence type="ECO:0000313" key="8">
    <source>
        <dbReference type="EMBL" id="KOM50408.1"/>
    </source>
</evidence>
<feature type="domain" description="HTH myb-type" evidence="6">
    <location>
        <begin position="62"/>
        <end position="116"/>
    </location>
</feature>
<dbReference type="PROSITE" id="PS51294">
    <property type="entry name" value="HTH_MYB"/>
    <property type="match status" value="2"/>
</dbReference>
<dbReference type="Gene3D" id="1.10.10.60">
    <property type="entry name" value="Homeodomain-like"/>
    <property type="match status" value="2"/>
</dbReference>
<dbReference type="FunFam" id="1.10.10.60:FF:000001">
    <property type="entry name" value="MYB-related transcription factor"/>
    <property type="match status" value="1"/>
</dbReference>
<keyword evidence="2" id="KW-0677">Repeat</keyword>
<dbReference type="PROSITE" id="PS50090">
    <property type="entry name" value="MYB_LIKE"/>
    <property type="match status" value="2"/>
</dbReference>
<dbReference type="Gramene" id="KOM50408">
    <property type="protein sequence ID" value="KOM50408"/>
    <property type="gene ID" value="LR48_Vigan08g123500"/>
</dbReference>
<dbReference type="Pfam" id="PF00249">
    <property type="entry name" value="Myb_DNA-binding"/>
    <property type="match status" value="2"/>
</dbReference>
<keyword evidence="3" id="KW-0238">DNA-binding</keyword>
<evidence type="ECO:0000256" key="1">
    <source>
        <dbReference type="ARBA" id="ARBA00004123"/>
    </source>
</evidence>
<proteinExistence type="predicted"/>
<evidence type="ECO:0000313" key="7">
    <source>
        <dbReference type="EMBL" id="KAG2397260.1"/>
    </source>
</evidence>
<dbReference type="GO" id="GO:0003677">
    <property type="term" value="F:DNA binding"/>
    <property type="evidence" value="ECO:0007669"/>
    <property type="project" value="UniProtKB-KW"/>
</dbReference>
<evidence type="ECO:0000313" key="10">
    <source>
        <dbReference type="Proteomes" id="UP000743370"/>
    </source>
</evidence>
<dbReference type="InterPro" id="IPR015495">
    <property type="entry name" value="Myb_TF_plants"/>
</dbReference>
<dbReference type="OMA" id="FSSNFWT"/>
<dbReference type="CDD" id="cd00167">
    <property type="entry name" value="SANT"/>
    <property type="match status" value="2"/>
</dbReference>
<evidence type="ECO:0000256" key="3">
    <source>
        <dbReference type="ARBA" id="ARBA00023125"/>
    </source>
</evidence>
<dbReference type="KEGG" id="var:108340112"/>
<dbReference type="InterPro" id="IPR001005">
    <property type="entry name" value="SANT/Myb"/>
</dbReference>
<gene>
    <name evidence="7" type="ORF">HKW66_Vig0145040</name>
    <name evidence="8" type="ORF">LR48_Vigan08g123500</name>
</gene>
<evidence type="ECO:0000256" key="2">
    <source>
        <dbReference type="ARBA" id="ARBA00022737"/>
    </source>
</evidence>
<sequence>MVRAPYFDKNGTKKGAWCEEEDKKLIAYVQNHGHPNWRQLPKFAGLQRCGKSCRLRWMNYLRPNLKRGNYTPKEEQIITDLHKKHGNKWSLIAESLPGRTDNEIKNYWHSHLKKFQNSNNNSSCDEDLKSNGCKEFEMEMNEGHSVESHHILESSVSITSETSYTDHNSPCLSFCSSHTESTMNLCKEEESVASWETLDLGFSSNFWTEPFISENALDEDYFHISSYGTEPFYLW</sequence>
<keyword evidence="4" id="KW-0539">Nucleus</keyword>
<protein>
    <submittedName>
        <fullName evidence="7">Transcription factor</fullName>
    </submittedName>
</protein>
<dbReference type="PANTHER" id="PTHR10641">
    <property type="entry name" value="MYB FAMILY TRANSCRIPTION FACTOR"/>
    <property type="match status" value="1"/>
</dbReference>
<dbReference type="InterPro" id="IPR009057">
    <property type="entry name" value="Homeodomain-like_sf"/>
</dbReference>
<dbReference type="GO" id="GO:0005634">
    <property type="term" value="C:nucleus"/>
    <property type="evidence" value="ECO:0007669"/>
    <property type="project" value="UniProtKB-SubCell"/>
</dbReference>
<evidence type="ECO:0000313" key="9">
    <source>
        <dbReference type="Proteomes" id="UP000053144"/>
    </source>
</evidence>
<evidence type="ECO:0000259" key="6">
    <source>
        <dbReference type="PROSITE" id="PS51294"/>
    </source>
</evidence>
<evidence type="ECO:0000259" key="5">
    <source>
        <dbReference type="PROSITE" id="PS50090"/>
    </source>
</evidence>
<reference evidence="8" key="2">
    <citation type="submission" date="2015-02" db="EMBL/GenBank/DDBJ databases">
        <authorList>
            <person name="Chooi Y.-H."/>
        </authorList>
    </citation>
    <scope>NUCLEOTIDE SEQUENCE</scope>
    <source>
        <tissue evidence="8">Seedling</tissue>
    </source>
</reference>
<accession>A0A0L9V5Y3</accession>
<name>A0A0L9V5Y3_PHAAN</name>